<dbReference type="Pfam" id="PF05170">
    <property type="entry name" value="AsmA"/>
    <property type="match status" value="2"/>
</dbReference>
<dbReference type="InterPro" id="IPR007844">
    <property type="entry name" value="AsmA"/>
</dbReference>
<comment type="caution">
    <text evidence="2">The sequence shown here is derived from an EMBL/GenBank/DDBJ whole genome shotgun (WGS) entry which is preliminary data.</text>
</comment>
<proteinExistence type="predicted"/>
<evidence type="ECO:0000313" key="2">
    <source>
        <dbReference type="EMBL" id="TDH58950.1"/>
    </source>
</evidence>
<accession>A0A4R5Q7R0</accession>
<dbReference type="GO" id="GO:0090313">
    <property type="term" value="P:regulation of protein targeting to membrane"/>
    <property type="evidence" value="ECO:0007669"/>
    <property type="project" value="TreeGrafter"/>
</dbReference>
<dbReference type="RefSeq" id="WP_133292239.1">
    <property type="nucleotide sequence ID" value="NZ_SMSJ01000088.1"/>
</dbReference>
<dbReference type="PANTHER" id="PTHR30441">
    <property type="entry name" value="DUF748 DOMAIN-CONTAINING PROTEIN"/>
    <property type="match status" value="1"/>
</dbReference>
<feature type="domain" description="AsmA" evidence="1">
    <location>
        <begin position="6"/>
        <end position="98"/>
    </location>
</feature>
<keyword evidence="3" id="KW-1185">Reference proteome</keyword>
<dbReference type="OrthoDB" id="7233633at2"/>
<dbReference type="EMBL" id="SMSJ01000088">
    <property type="protein sequence ID" value="TDH58950.1"/>
    <property type="molecule type" value="Genomic_DNA"/>
</dbReference>
<evidence type="ECO:0000313" key="3">
    <source>
        <dbReference type="Proteomes" id="UP000295096"/>
    </source>
</evidence>
<protein>
    <submittedName>
        <fullName evidence="2">AsmA family protein</fullName>
    </submittedName>
</protein>
<organism evidence="2 3">
    <name type="scientific">Dankookia rubra</name>
    <dbReference type="NCBI Taxonomy" id="1442381"/>
    <lineage>
        <taxon>Bacteria</taxon>
        <taxon>Pseudomonadati</taxon>
        <taxon>Pseudomonadota</taxon>
        <taxon>Alphaproteobacteria</taxon>
        <taxon>Acetobacterales</taxon>
        <taxon>Roseomonadaceae</taxon>
        <taxon>Dankookia</taxon>
    </lineage>
</organism>
<name>A0A4R5Q7R0_9PROT</name>
<dbReference type="PANTHER" id="PTHR30441:SF4">
    <property type="entry name" value="PROTEIN ASMA"/>
    <property type="match status" value="1"/>
</dbReference>
<sequence>MRRAGLAAAGLLLVLAGALWLVPRLLDWESWRPQLAELATARLGRPVQLDGPITLVLLPQPRIEAQQVSVGPAADGISITARGLRLRLDLGALLTGRLEPRELALVGGDVALPWPPVALPGFRAPPWLGPLDARLEDSRLRIGGLQAEAVNARLQTGGATEAVVAEGSLAWRGYAARFTLQLGRAGFDGVAPLEFSLAGVGSTLSARGALAAEGGFEGRMEAGGNDLAALLPAPSGPWRATGRLTAAADLIAAGDLAFELNAQPARGAATFRLAPDARLDIALNAGRLDLDAWVAALRQSRGYALPQAVPVSIDLSAEATGFAGLPLRRLRGGFFLEGDRLSLSDVSALLPGDTGIEVAGATAGPRMELAVHVATKTLRETLAALGLNLAGTDPARLQTAEGRFKLALEGNEAAFSDLVATLDGARLTGNGVWRQGGGPGGAGGSPRPSFGLGLSIDRLDLNGVLPPLPDAAALNARLAGFELNLRLAAERVVWGNLSAERATLDAALENGRATLRRLALRTGELDAAASGAVQLGTPLRFSDAILELSGAGAALLPLLPADRAALAPMLAQPLALRLSGGGAPEALALRGEGDLGALRAEAGATLDTLQGRGSGTLTLRHPGAPRLLAPLLGPEVVGWLGPGSFSVIAALSGQGRTVTAEHLDLVAGSFRGRGQMTLALDGARPRLTGRFAADVLPLPVLPLRGTRPLGLDRLAALEAELALEVARVEAGGDLVLDAASTALKLAGGTLRLEGLQARLGGGTLKGRLAVEGAAAPPRLALEATLADAIISGPLFDLPLDLGAGRVEGTVRLAAEGHSTAAILATLAGEATVAVRDGVLVGFDLAALQEAGGIADLKAAEAALRQALAGGATAFERLEGRAGLEGGRAVLDGMRLTTEGGGEAVATGAIDLGRGALDLRVAARPVADAAEVGLRLTGPVGAPRRLPELAGFLRWRAER</sequence>
<dbReference type="InterPro" id="IPR052894">
    <property type="entry name" value="AsmA-related"/>
</dbReference>
<feature type="domain" description="AsmA" evidence="1">
    <location>
        <begin position="712"/>
        <end position="888"/>
    </location>
</feature>
<evidence type="ECO:0000259" key="1">
    <source>
        <dbReference type="Pfam" id="PF05170"/>
    </source>
</evidence>
<dbReference type="Proteomes" id="UP000295096">
    <property type="component" value="Unassembled WGS sequence"/>
</dbReference>
<dbReference type="GO" id="GO:0005886">
    <property type="term" value="C:plasma membrane"/>
    <property type="evidence" value="ECO:0007669"/>
    <property type="project" value="TreeGrafter"/>
</dbReference>
<dbReference type="AlphaFoldDB" id="A0A4R5Q7R0"/>
<reference evidence="2 3" key="1">
    <citation type="journal article" date="2016" name="J. Microbiol.">
        <title>Dankookia rubra gen. nov., sp. nov., an alphaproteobacterium isolated from sediment of a shallow stream.</title>
        <authorList>
            <person name="Kim W.H."/>
            <person name="Kim D.H."/>
            <person name="Kang K."/>
            <person name="Ahn T.Y."/>
        </authorList>
    </citation>
    <scope>NUCLEOTIDE SEQUENCE [LARGE SCALE GENOMIC DNA]</scope>
    <source>
        <strain evidence="2 3">JCM30602</strain>
    </source>
</reference>
<gene>
    <name evidence="2" type="ORF">E2C06_29915</name>
</gene>